<evidence type="ECO:0000256" key="1">
    <source>
        <dbReference type="SAM" id="Coils"/>
    </source>
</evidence>
<feature type="coiled-coil region" evidence="1">
    <location>
        <begin position="18"/>
        <end position="66"/>
    </location>
</feature>
<dbReference type="AlphaFoldDB" id="A0A2V1D4B9"/>
<sequence length="238" mass="27170">MAEEQPLLQQFAALKLDNQNVRDEMRSVKADARSKEDTIRDLEQQIQSLKTDLKSKDDILRALEQKVPLEVQAAKIGKDVRMRYLEEHRRRMGSKNIQHGRFKAGNHAAHRGRALVDALLYQSGERHDVNIYADLYGVEPKFVLQFQDIHEIITVCGFHGTLKSDGQMQSKFEDTFKGLVDYVKKADNAEKVKAEFKGSSLLSRKHQALEACFDEIIAADSPRYRGRPAKEAEKGMED</sequence>
<dbReference type="EMBL" id="KZ805635">
    <property type="protein sequence ID" value="PVH92900.1"/>
    <property type="molecule type" value="Genomic_DNA"/>
</dbReference>
<name>A0A2V1D4B9_9PLEO</name>
<gene>
    <name evidence="2" type="ORF">DM02DRAFT_259815</name>
</gene>
<reference evidence="2 3" key="1">
    <citation type="journal article" date="2018" name="Sci. Rep.">
        <title>Comparative genomics provides insights into the lifestyle and reveals functional heterogeneity of dark septate endophytic fungi.</title>
        <authorList>
            <person name="Knapp D.G."/>
            <person name="Nemeth J.B."/>
            <person name="Barry K."/>
            <person name="Hainaut M."/>
            <person name="Henrissat B."/>
            <person name="Johnson J."/>
            <person name="Kuo A."/>
            <person name="Lim J.H.P."/>
            <person name="Lipzen A."/>
            <person name="Nolan M."/>
            <person name="Ohm R.A."/>
            <person name="Tamas L."/>
            <person name="Grigoriev I.V."/>
            <person name="Spatafora J.W."/>
            <person name="Nagy L.G."/>
            <person name="Kovacs G.M."/>
        </authorList>
    </citation>
    <scope>NUCLEOTIDE SEQUENCE [LARGE SCALE GENOMIC DNA]</scope>
    <source>
        <strain evidence="2 3">DSE2036</strain>
    </source>
</reference>
<evidence type="ECO:0000313" key="2">
    <source>
        <dbReference type="EMBL" id="PVH92900.1"/>
    </source>
</evidence>
<dbReference type="OrthoDB" id="5372678at2759"/>
<accession>A0A2V1D4B9</accession>
<protein>
    <submittedName>
        <fullName evidence="2">Uncharacterized protein</fullName>
    </submittedName>
</protein>
<proteinExistence type="predicted"/>
<organism evidence="2 3">
    <name type="scientific">Periconia macrospinosa</name>
    <dbReference type="NCBI Taxonomy" id="97972"/>
    <lineage>
        <taxon>Eukaryota</taxon>
        <taxon>Fungi</taxon>
        <taxon>Dikarya</taxon>
        <taxon>Ascomycota</taxon>
        <taxon>Pezizomycotina</taxon>
        <taxon>Dothideomycetes</taxon>
        <taxon>Pleosporomycetidae</taxon>
        <taxon>Pleosporales</taxon>
        <taxon>Massarineae</taxon>
        <taxon>Periconiaceae</taxon>
        <taxon>Periconia</taxon>
    </lineage>
</organism>
<keyword evidence="3" id="KW-1185">Reference proteome</keyword>
<keyword evidence="1" id="KW-0175">Coiled coil</keyword>
<dbReference type="Proteomes" id="UP000244855">
    <property type="component" value="Unassembled WGS sequence"/>
</dbReference>
<evidence type="ECO:0000313" key="3">
    <source>
        <dbReference type="Proteomes" id="UP000244855"/>
    </source>
</evidence>